<organism evidence="1 2">
    <name type="scientific">Natribaculum luteum</name>
    <dbReference type="NCBI Taxonomy" id="1586232"/>
    <lineage>
        <taxon>Archaea</taxon>
        <taxon>Methanobacteriati</taxon>
        <taxon>Methanobacteriota</taxon>
        <taxon>Stenosarchaea group</taxon>
        <taxon>Halobacteria</taxon>
        <taxon>Halobacteriales</taxon>
        <taxon>Natrialbaceae</taxon>
        <taxon>Natribaculum</taxon>
    </lineage>
</organism>
<sequence>RSRGGRNTCADFSSILEDTWRVRKIDVTTYRDERSIIWDAVDEKAIERDVDEGNPITIGRVRVQTSSGSGKMTIWGELSTAYADEERFG</sequence>
<protein>
    <submittedName>
        <fullName evidence="1">Uncharacterized protein</fullName>
    </submittedName>
</protein>
<evidence type="ECO:0000313" key="2">
    <source>
        <dbReference type="Proteomes" id="UP001595821"/>
    </source>
</evidence>
<dbReference type="EMBL" id="JBHSDJ010000129">
    <property type="protein sequence ID" value="MFC4249010.1"/>
    <property type="molecule type" value="Genomic_DNA"/>
</dbReference>
<gene>
    <name evidence="1" type="ORF">ACFOZ7_19115</name>
</gene>
<reference evidence="1 2" key="1">
    <citation type="journal article" date="2014" name="Int. J. Syst. Evol. Microbiol.">
        <title>Complete genome sequence of Corynebacterium casei LMG S-19264T (=DSM 44701T), isolated from a smear-ripened cheese.</title>
        <authorList>
            <consortium name="US DOE Joint Genome Institute (JGI-PGF)"/>
            <person name="Walter F."/>
            <person name="Albersmeier A."/>
            <person name="Kalinowski J."/>
            <person name="Ruckert C."/>
        </authorList>
    </citation>
    <scope>NUCLEOTIDE SEQUENCE [LARGE SCALE GENOMIC DNA]</scope>
    <source>
        <strain evidence="1 2">IBRC-M 10912</strain>
    </source>
</reference>
<dbReference type="Proteomes" id="UP001595821">
    <property type="component" value="Unassembled WGS sequence"/>
</dbReference>
<comment type="caution">
    <text evidence="1">The sequence shown here is derived from an EMBL/GenBank/DDBJ whole genome shotgun (WGS) entry which is preliminary data.</text>
</comment>
<evidence type="ECO:0000313" key="1">
    <source>
        <dbReference type="EMBL" id="MFC4249010.1"/>
    </source>
</evidence>
<name>A0ABD5P3X9_9EURY</name>
<accession>A0ABD5P3X9</accession>
<proteinExistence type="predicted"/>
<feature type="non-terminal residue" evidence="1">
    <location>
        <position position="1"/>
    </location>
</feature>
<dbReference type="AlphaFoldDB" id="A0ABD5P3X9"/>
<dbReference type="RefSeq" id="WP_377071380.1">
    <property type="nucleotide sequence ID" value="NZ_JBHSDJ010000129.1"/>
</dbReference>